<dbReference type="Proteomes" id="UP000294933">
    <property type="component" value="Unassembled WGS sequence"/>
</dbReference>
<keyword evidence="1" id="KW-1133">Transmembrane helix</keyword>
<dbReference type="OrthoDB" id="3354175at2759"/>
<gene>
    <name evidence="2" type="ORF">BD410DRAFT_901490</name>
</gene>
<feature type="transmembrane region" description="Helical" evidence="1">
    <location>
        <begin position="46"/>
        <end position="65"/>
    </location>
</feature>
<feature type="transmembrane region" description="Helical" evidence="1">
    <location>
        <begin position="237"/>
        <end position="259"/>
    </location>
</feature>
<evidence type="ECO:0000313" key="2">
    <source>
        <dbReference type="EMBL" id="TDL17403.1"/>
    </source>
</evidence>
<accession>A0A4Y7PPN3</accession>
<evidence type="ECO:0000313" key="3">
    <source>
        <dbReference type="Proteomes" id="UP000294933"/>
    </source>
</evidence>
<proteinExistence type="predicted"/>
<feature type="transmembrane region" description="Helical" evidence="1">
    <location>
        <begin position="161"/>
        <end position="183"/>
    </location>
</feature>
<organism evidence="2 3">
    <name type="scientific">Rickenella mellea</name>
    <dbReference type="NCBI Taxonomy" id="50990"/>
    <lineage>
        <taxon>Eukaryota</taxon>
        <taxon>Fungi</taxon>
        <taxon>Dikarya</taxon>
        <taxon>Basidiomycota</taxon>
        <taxon>Agaricomycotina</taxon>
        <taxon>Agaricomycetes</taxon>
        <taxon>Hymenochaetales</taxon>
        <taxon>Rickenellaceae</taxon>
        <taxon>Rickenella</taxon>
    </lineage>
</organism>
<feature type="transmembrane region" description="Helical" evidence="1">
    <location>
        <begin position="124"/>
        <end position="149"/>
    </location>
</feature>
<evidence type="ECO:0000256" key="1">
    <source>
        <dbReference type="SAM" id="Phobius"/>
    </source>
</evidence>
<sequence>MPIQVDVACLAGYILGCILYGIYLSLFVVTMHILLGKKQHQPRPNIPMIVAAVLMFLFGTVQIVLHTRDIFQAFINMGRTHRLQFLTDATKPLWAVKAVIYFATMIIGDAIVIYRTFIVWGRNFWVILVPVCCTLGSAASACGALWAVRHISSVTVKEESMWGYAIFSLSLAANSVATVLLAYKIWAHEARVHAVLSAGSRMARFSNMIVVKIVLETGAINAAYLISYIVIFRCGSYALYVLEFMSNPVLGIIFVTVILRTSTAAQHNSMSSTRGGPSEISRMQFAPSAMTARSHDIESSTSTETASMVMDECKGTV</sequence>
<feature type="transmembrane region" description="Helical" evidence="1">
    <location>
        <begin position="12"/>
        <end position="34"/>
    </location>
</feature>
<protein>
    <submittedName>
        <fullName evidence="2">Uncharacterized protein</fullName>
    </submittedName>
</protein>
<dbReference type="EMBL" id="ML170222">
    <property type="protein sequence ID" value="TDL17403.1"/>
    <property type="molecule type" value="Genomic_DNA"/>
</dbReference>
<reference evidence="2 3" key="1">
    <citation type="submission" date="2018-06" db="EMBL/GenBank/DDBJ databases">
        <title>A transcriptomic atlas of mushroom development highlights an independent origin of complex multicellularity.</title>
        <authorList>
            <consortium name="DOE Joint Genome Institute"/>
            <person name="Krizsan K."/>
            <person name="Almasi E."/>
            <person name="Merenyi Z."/>
            <person name="Sahu N."/>
            <person name="Viragh M."/>
            <person name="Koszo T."/>
            <person name="Mondo S."/>
            <person name="Kiss B."/>
            <person name="Balint B."/>
            <person name="Kues U."/>
            <person name="Barry K."/>
            <person name="Hegedus J.C."/>
            <person name="Henrissat B."/>
            <person name="Johnson J."/>
            <person name="Lipzen A."/>
            <person name="Ohm R."/>
            <person name="Nagy I."/>
            <person name="Pangilinan J."/>
            <person name="Yan J."/>
            <person name="Xiong Y."/>
            <person name="Grigoriev I.V."/>
            <person name="Hibbett D.S."/>
            <person name="Nagy L.G."/>
        </authorList>
    </citation>
    <scope>NUCLEOTIDE SEQUENCE [LARGE SCALE GENOMIC DNA]</scope>
    <source>
        <strain evidence="2 3">SZMC22713</strain>
    </source>
</reference>
<keyword evidence="1" id="KW-0472">Membrane</keyword>
<keyword evidence="1" id="KW-0812">Transmembrane</keyword>
<feature type="transmembrane region" description="Helical" evidence="1">
    <location>
        <begin position="209"/>
        <end position="231"/>
    </location>
</feature>
<feature type="transmembrane region" description="Helical" evidence="1">
    <location>
        <begin position="98"/>
        <end position="117"/>
    </location>
</feature>
<name>A0A4Y7PPN3_9AGAM</name>
<dbReference type="AlphaFoldDB" id="A0A4Y7PPN3"/>
<keyword evidence="3" id="KW-1185">Reference proteome</keyword>
<dbReference type="VEuPathDB" id="FungiDB:BD410DRAFT_901490"/>